<dbReference type="Pfam" id="PF05045">
    <property type="entry name" value="RgpF"/>
    <property type="match status" value="1"/>
</dbReference>
<dbReference type="RefSeq" id="WP_010340200.1">
    <property type="nucleotide sequence ID" value="NZ_CP132343.1"/>
</dbReference>
<dbReference type="CDD" id="cd11579">
    <property type="entry name" value="Glyco_tran_WbsX"/>
    <property type="match status" value="1"/>
</dbReference>
<dbReference type="GeneID" id="93877666"/>
<gene>
    <name evidence="1" type="ORF">XsacCFBP4641_13000</name>
</gene>
<accession>A0A2P5Z2K7</accession>
<dbReference type="Gene3D" id="3.20.20.80">
    <property type="entry name" value="Glycosidases"/>
    <property type="match status" value="1"/>
</dbReference>
<dbReference type="InterPro" id="IPR032719">
    <property type="entry name" value="WbsX"/>
</dbReference>
<reference evidence="1 2" key="1">
    <citation type="submission" date="2016-08" db="EMBL/GenBank/DDBJ databases">
        <authorList>
            <person name="Seilhamer J.J."/>
        </authorList>
    </citation>
    <scope>NUCLEOTIDE SEQUENCE [LARGE SCALE GENOMIC DNA]</scope>
    <source>
        <strain evidence="1 2">CFBP4641</strain>
    </source>
</reference>
<evidence type="ECO:0008006" key="3">
    <source>
        <dbReference type="Google" id="ProtNLM"/>
    </source>
</evidence>
<dbReference type="OrthoDB" id="9816424at2"/>
<organism evidence="1 2">
    <name type="scientific">Xanthomonas sacchari</name>
    <dbReference type="NCBI Taxonomy" id="56458"/>
    <lineage>
        <taxon>Bacteria</taxon>
        <taxon>Pseudomonadati</taxon>
        <taxon>Pseudomonadota</taxon>
        <taxon>Gammaproteobacteria</taxon>
        <taxon>Lysobacterales</taxon>
        <taxon>Lysobacteraceae</taxon>
        <taxon>Xanthomonas</taxon>
    </lineage>
</organism>
<name>A0A2P5Z2K7_9XANT</name>
<dbReference type="Pfam" id="PF14307">
    <property type="entry name" value="Glyco_tran_WbsX"/>
    <property type="match status" value="1"/>
</dbReference>
<proteinExistence type="predicted"/>
<comment type="caution">
    <text evidence="1">The sequence shown here is derived from an EMBL/GenBank/DDBJ whole genome shotgun (WGS) entry which is preliminary data.</text>
</comment>
<dbReference type="AlphaFoldDB" id="A0A2P5Z2K7"/>
<dbReference type="EMBL" id="MDEK01000011">
    <property type="protein sequence ID" value="PPU81883.1"/>
    <property type="molecule type" value="Genomic_DNA"/>
</dbReference>
<evidence type="ECO:0000313" key="2">
    <source>
        <dbReference type="Proteomes" id="UP000247346"/>
    </source>
</evidence>
<evidence type="ECO:0000313" key="1">
    <source>
        <dbReference type="EMBL" id="PPU81883.1"/>
    </source>
</evidence>
<sequence>MSAGLPARLKTALFLTLRAGFRALPLSQAQRDHLRARFLERHADLVPPPPRGQVGGGFGERRPRARADERAIGYVPSQQAPLPAPLPATVVAFYLPQFHPIPENDAWWGTGFTEWRNVTRALPQFEGHVQPRLPADLGFYDLRNPQSMRQQVALAKQYGIGAFCFYFYWFGGKTLLETPLRQWLDDPTLELPFCLCWANEQWSRRWDGRGDDVLMAQAHSAQDDLDFIAHVADYLRDPRCLRVDGRPMLLVYRPHLLPDPQATATRWRDWCRAHGIGELHLAYVQGFERPDPRDIGFDAAVEFPPNMSNPRSLAADQHLLNPDYSGAVLDWRALAAEIAARPLPDYLLYPGVNPGWDNEARRPGAGRVYLHPSPRGYEDWLRTTIHTRLQGRRAEQRLVFVNAWNEWAEGAVLEPDARLGHAYLDATRRALAPLPARDTTPHAIIHAWYPQVLPELLAQLAASALPWRLLVTTSPEQADAVRAHLHACAFPFELMALENRGRDILPFLHAAERLLRDGVDVVLKLHTKRSTHLSNGDAWRSELLQRLAGADRAARVLQAFAQDPALGLVAPEGHLLPLAEFWGGNRAGANYLLRRTGHSDARLAQAQFISGSMFWARLQALRPLLDSGLCPSEFEPEQGQLDATLAHAVERLVAPLAECVGYRVATAADLLGQPLPVSDDYAYAQRST</sequence>
<dbReference type="PANTHER" id="PTHR41244:SF1">
    <property type="entry name" value="GLYCOSYLTRANSFERASE"/>
    <property type="match status" value="1"/>
</dbReference>
<dbReference type="InterPro" id="IPR007739">
    <property type="entry name" value="RgpF"/>
</dbReference>
<dbReference type="Proteomes" id="UP000247346">
    <property type="component" value="Unassembled WGS sequence"/>
</dbReference>
<dbReference type="PANTHER" id="PTHR41244">
    <property type="entry name" value="RHAMNAN SYNTHESIS F"/>
    <property type="match status" value="1"/>
</dbReference>
<protein>
    <recommendedName>
        <fullName evidence="3">Lipopolysaccharide biosynthesis protein</fullName>
    </recommendedName>
</protein>